<name>A0ABP6K8H3_9ACTN</name>
<dbReference type="Gene3D" id="3.20.20.80">
    <property type="entry name" value="Glycosidases"/>
    <property type="match status" value="1"/>
</dbReference>
<proteinExistence type="predicted"/>
<dbReference type="CDD" id="cd03143">
    <property type="entry name" value="A4_beta-galactosidase_middle_domain"/>
    <property type="match status" value="1"/>
</dbReference>
<gene>
    <name evidence="2" type="ORF">GCM10010446_65330</name>
</gene>
<dbReference type="EMBL" id="BAAAUD010000104">
    <property type="protein sequence ID" value="GAA2971543.1"/>
    <property type="molecule type" value="Genomic_DNA"/>
</dbReference>
<comment type="caution">
    <text evidence="2">The sequence shown here is derived from an EMBL/GenBank/DDBJ whole genome shotgun (WGS) entry which is preliminary data.</text>
</comment>
<dbReference type="InterPro" id="IPR029062">
    <property type="entry name" value="Class_I_gatase-like"/>
</dbReference>
<accession>A0ABP6K8H3</accession>
<dbReference type="Proteomes" id="UP001500403">
    <property type="component" value="Unassembled WGS sequence"/>
</dbReference>
<keyword evidence="3" id="KW-1185">Reference proteome</keyword>
<dbReference type="Pfam" id="PF14871">
    <property type="entry name" value="GHL6"/>
    <property type="match status" value="1"/>
</dbReference>
<organism evidence="2 3">
    <name type="scientific">Streptomyces enissocaesilis</name>
    <dbReference type="NCBI Taxonomy" id="332589"/>
    <lineage>
        <taxon>Bacteria</taxon>
        <taxon>Bacillati</taxon>
        <taxon>Actinomycetota</taxon>
        <taxon>Actinomycetes</taxon>
        <taxon>Kitasatosporales</taxon>
        <taxon>Streptomycetaceae</taxon>
        <taxon>Streptomyces</taxon>
        <taxon>Streptomyces rochei group</taxon>
    </lineage>
</organism>
<dbReference type="InterPro" id="IPR013738">
    <property type="entry name" value="Beta_galactosidase_Trimer"/>
</dbReference>
<dbReference type="InterPro" id="IPR017853">
    <property type="entry name" value="GH"/>
</dbReference>
<feature type="domain" description="Beta-galactosidase trimerisation" evidence="1">
    <location>
        <begin position="382"/>
        <end position="549"/>
    </location>
</feature>
<dbReference type="Pfam" id="PF08532">
    <property type="entry name" value="Glyco_hydro_42M"/>
    <property type="match status" value="1"/>
</dbReference>
<dbReference type="InterPro" id="IPR028212">
    <property type="entry name" value="GHL6"/>
</dbReference>
<evidence type="ECO:0000259" key="1">
    <source>
        <dbReference type="Pfam" id="PF08532"/>
    </source>
</evidence>
<dbReference type="PANTHER" id="PTHR10030:SF37">
    <property type="entry name" value="ALPHA-L-FUCOSIDASE-RELATED"/>
    <property type="match status" value="1"/>
</dbReference>
<dbReference type="SUPFAM" id="SSF52317">
    <property type="entry name" value="Class I glutamine amidotransferase-like"/>
    <property type="match status" value="1"/>
</dbReference>
<reference evidence="3" key="1">
    <citation type="journal article" date="2019" name="Int. J. Syst. Evol. Microbiol.">
        <title>The Global Catalogue of Microorganisms (GCM) 10K type strain sequencing project: providing services to taxonomists for standard genome sequencing and annotation.</title>
        <authorList>
            <consortium name="The Broad Institute Genomics Platform"/>
            <consortium name="The Broad Institute Genome Sequencing Center for Infectious Disease"/>
            <person name="Wu L."/>
            <person name="Ma J."/>
        </authorList>
    </citation>
    <scope>NUCLEOTIDE SEQUENCE [LARGE SCALE GENOMIC DNA]</scope>
    <source>
        <strain evidence="3">JCM 9088</strain>
    </source>
</reference>
<sequence>MPRPAVAAFPRRTVHLDFHTGPDVPGIGADFDADEFAETMVRAHVDSVTVFAKCHHGHLYYDTAHPARHPSLPAGRDLLGEQMEALRRRGIRAPVYLSVQVDEFAANTHPEWLAQDEELRTVKWAGPVQGGGTAFEAGWQILDMSSGYQEYLVEQVEEVLRRYGPVDGMFFDMCWDQPSCSPAAVAAMRRAGLDPRDPKARARHARTVALEYMARLRDLVEPRLAPTAGQSAWFNSRPRLNLHQEAELLRHVEIEALPTGGWGYAYLPYVARFVRPLGLPTLGFTGRFHRSWGDNAALKPRAALTYECCQMLSLGLSCGIGDLLHPRGRTDEAVYDLIGSTYAYLKRCEPFVAGGTVLSEVAVVVDPELGDRPGPSGLGTVRALQQLRQQFDLVPPGTRLGPYRLVVVPDNSTVDAALAAQLRRYVADGGALIVVGRALVDGEGTPVIPELGIEAAGESPYRHVFLRSLAGGTATEGFDTVVYDRGLRIRPVGGAQVLYGVVEPYFERDYARFSGHDYTPPDTLSEWAAVVRNGRVVSIAVPLLESFGRHGNEPYRRLLGEIIDALLPDPLIRATGPVHLETTVVRTDDSTVVHVLSFLPSRHADDVDLVHDPFPLVDVEVSVRTAREPARVSLQPAGEEPAWSYRDGYVHAQVTALDGHAMLVLDDQVPPPRS</sequence>
<protein>
    <recommendedName>
        <fullName evidence="1">Beta-galactosidase trimerisation domain-containing protein</fullName>
    </recommendedName>
</protein>
<dbReference type="Gene3D" id="3.40.50.880">
    <property type="match status" value="1"/>
</dbReference>
<evidence type="ECO:0000313" key="2">
    <source>
        <dbReference type="EMBL" id="GAA2971543.1"/>
    </source>
</evidence>
<dbReference type="RefSeq" id="WP_344500389.1">
    <property type="nucleotide sequence ID" value="NZ_BAAAUD010000104.1"/>
</dbReference>
<dbReference type="PANTHER" id="PTHR10030">
    <property type="entry name" value="ALPHA-L-FUCOSIDASE"/>
    <property type="match status" value="1"/>
</dbReference>
<dbReference type="InterPro" id="IPR000933">
    <property type="entry name" value="Glyco_hydro_29"/>
</dbReference>
<dbReference type="SUPFAM" id="SSF51445">
    <property type="entry name" value="(Trans)glycosidases"/>
    <property type="match status" value="1"/>
</dbReference>
<evidence type="ECO:0000313" key="3">
    <source>
        <dbReference type="Proteomes" id="UP001500403"/>
    </source>
</evidence>